<dbReference type="Proteomes" id="UP000326944">
    <property type="component" value="Chromosome"/>
</dbReference>
<feature type="domain" description="YknX-like C-terminal permuted SH3-like" evidence="5">
    <location>
        <begin position="297"/>
        <end position="365"/>
    </location>
</feature>
<dbReference type="SUPFAM" id="SSF111369">
    <property type="entry name" value="HlyD-like secretion proteins"/>
    <property type="match status" value="1"/>
</dbReference>
<dbReference type="Gene3D" id="2.40.420.20">
    <property type="match status" value="1"/>
</dbReference>
<dbReference type="PANTHER" id="PTHR30158">
    <property type="entry name" value="ACRA/E-RELATED COMPONENT OF DRUG EFFLUX TRANSPORTER"/>
    <property type="match status" value="1"/>
</dbReference>
<dbReference type="Pfam" id="PF25917">
    <property type="entry name" value="BSH_RND"/>
    <property type="match status" value="1"/>
</dbReference>
<dbReference type="RefSeq" id="WP_152306616.1">
    <property type="nucleotide sequence ID" value="NZ_CP043617.1"/>
</dbReference>
<dbReference type="Gene3D" id="2.40.50.100">
    <property type="match status" value="1"/>
</dbReference>
<dbReference type="Gene3D" id="2.40.30.170">
    <property type="match status" value="1"/>
</dbReference>
<dbReference type="InterPro" id="IPR006143">
    <property type="entry name" value="RND_pump_MFP"/>
</dbReference>
<evidence type="ECO:0000313" key="6">
    <source>
        <dbReference type="EMBL" id="QFR48673.1"/>
    </source>
</evidence>
<dbReference type="OrthoDB" id="9772050at2"/>
<organism evidence="6 7">
    <name type="scientific">Sulfurimonas lithotrophica</name>
    <dbReference type="NCBI Taxonomy" id="2590022"/>
    <lineage>
        <taxon>Bacteria</taxon>
        <taxon>Pseudomonadati</taxon>
        <taxon>Campylobacterota</taxon>
        <taxon>Epsilonproteobacteria</taxon>
        <taxon>Campylobacterales</taxon>
        <taxon>Sulfurimonadaceae</taxon>
        <taxon>Sulfurimonas</taxon>
    </lineage>
</organism>
<dbReference type="InterPro" id="IPR058637">
    <property type="entry name" value="YknX-like_C"/>
</dbReference>
<dbReference type="Pfam" id="PF25944">
    <property type="entry name" value="Beta-barrel_RND"/>
    <property type="match status" value="1"/>
</dbReference>
<dbReference type="InterPro" id="IPR058625">
    <property type="entry name" value="MdtA-like_BSH"/>
</dbReference>
<feature type="domain" description="Multidrug resistance protein MdtA-like barrel-sandwich hybrid" evidence="3">
    <location>
        <begin position="61"/>
        <end position="202"/>
    </location>
</feature>
<evidence type="ECO:0000313" key="7">
    <source>
        <dbReference type="Proteomes" id="UP000326944"/>
    </source>
</evidence>
<dbReference type="NCBIfam" id="TIGR01730">
    <property type="entry name" value="RND_mfp"/>
    <property type="match status" value="1"/>
</dbReference>
<gene>
    <name evidence="6" type="ORF">FJR48_02615</name>
</gene>
<sequence length="372" mass="41468">MKNQKRILVLSILLIIMPVYILAAEEKKAMPAPKADIYIVPEAKDIQIDLKYPAQIKSFKNVKVYSRALGILEKKLFKEGQIVQQGDLLYKIEDKLYEAKVQAAKASVEMNQAVLNNATRNWERISKLYKSKSVSDEQRDEALSEYENALSALALAKAHLKQAQIDLDYTSVKAPITGVVGLKKVDIGNLVTNEPPSELVSITQNDKVYIDFSMPMRDYENIKNNLWSIPENGKIQVAINLDGKELPQIGVVDFIDVNINQATSTLKMRAIVENPENTLMPGNFIRVALRGILQKNVITIPQKALLQNPMGTIVFVVEEGKAAVRPVIAGRESNDKYIVAGGMLKSGDKVIVNNFFRVKPGQPLTVDKIINK</sequence>
<dbReference type="GO" id="GO:0046677">
    <property type="term" value="P:response to antibiotic"/>
    <property type="evidence" value="ECO:0007669"/>
    <property type="project" value="TreeGrafter"/>
</dbReference>
<dbReference type="InterPro" id="IPR058624">
    <property type="entry name" value="MdtA-like_HH"/>
</dbReference>
<comment type="similarity">
    <text evidence="1">Belongs to the membrane fusion protein (MFP) (TC 8.A.1) family.</text>
</comment>
<dbReference type="InterPro" id="IPR058626">
    <property type="entry name" value="MdtA-like_b-barrel"/>
</dbReference>
<protein>
    <submittedName>
        <fullName evidence="6">Efflux RND transporter periplasmic adaptor subunit</fullName>
    </submittedName>
</protein>
<evidence type="ECO:0000259" key="3">
    <source>
        <dbReference type="Pfam" id="PF25917"/>
    </source>
</evidence>
<accession>A0A5P8NYZ7</accession>
<dbReference type="KEGG" id="sulg:FJR48_02615"/>
<dbReference type="Pfam" id="PF25989">
    <property type="entry name" value="YknX_C"/>
    <property type="match status" value="1"/>
</dbReference>
<dbReference type="Gene3D" id="1.10.287.470">
    <property type="entry name" value="Helix hairpin bin"/>
    <property type="match status" value="1"/>
</dbReference>
<dbReference type="PANTHER" id="PTHR30158:SF3">
    <property type="entry name" value="MULTIDRUG EFFLUX PUMP SUBUNIT ACRA-RELATED"/>
    <property type="match status" value="1"/>
</dbReference>
<dbReference type="EMBL" id="CP043617">
    <property type="protein sequence ID" value="QFR48673.1"/>
    <property type="molecule type" value="Genomic_DNA"/>
</dbReference>
<reference evidence="6 7" key="1">
    <citation type="submission" date="2019-09" db="EMBL/GenBank/DDBJ databases">
        <title>Sulfurimonas gotlandica sp. nov., a chemoautotrophic and psychrotolerant epsilonproteobacterium isolated from a pelagic redoxcline, and an emended description of the genus Sulfurimonas.</title>
        <authorList>
            <person name="Wang S."/>
            <person name="Jiang L."/>
            <person name="Shao S."/>
        </authorList>
    </citation>
    <scope>NUCLEOTIDE SEQUENCE [LARGE SCALE GENOMIC DNA]</scope>
    <source>
        <strain evidence="6 7">GYSZ_1</strain>
    </source>
</reference>
<dbReference type="Pfam" id="PF25876">
    <property type="entry name" value="HH_MFP_RND"/>
    <property type="match status" value="1"/>
</dbReference>
<proteinExistence type="inferred from homology"/>
<evidence type="ECO:0000259" key="2">
    <source>
        <dbReference type="Pfam" id="PF25876"/>
    </source>
</evidence>
<evidence type="ECO:0000259" key="4">
    <source>
        <dbReference type="Pfam" id="PF25944"/>
    </source>
</evidence>
<dbReference type="AlphaFoldDB" id="A0A5P8NYZ7"/>
<evidence type="ECO:0000259" key="5">
    <source>
        <dbReference type="Pfam" id="PF25989"/>
    </source>
</evidence>
<name>A0A5P8NYZ7_9BACT</name>
<keyword evidence="7" id="KW-1185">Reference proteome</keyword>
<feature type="domain" description="Multidrug resistance protein MdtA-like alpha-helical hairpin" evidence="2">
    <location>
        <begin position="102"/>
        <end position="170"/>
    </location>
</feature>
<dbReference type="GO" id="GO:0022857">
    <property type="term" value="F:transmembrane transporter activity"/>
    <property type="evidence" value="ECO:0007669"/>
    <property type="project" value="InterPro"/>
</dbReference>
<evidence type="ECO:0000256" key="1">
    <source>
        <dbReference type="ARBA" id="ARBA00009477"/>
    </source>
</evidence>
<dbReference type="GO" id="GO:0030313">
    <property type="term" value="C:cell envelope"/>
    <property type="evidence" value="ECO:0007669"/>
    <property type="project" value="UniProtKB-SubCell"/>
</dbReference>
<feature type="domain" description="Multidrug resistance protein MdtA-like beta-barrel" evidence="4">
    <location>
        <begin position="208"/>
        <end position="289"/>
    </location>
</feature>
<dbReference type="GO" id="GO:0005886">
    <property type="term" value="C:plasma membrane"/>
    <property type="evidence" value="ECO:0007669"/>
    <property type="project" value="TreeGrafter"/>
</dbReference>